<dbReference type="Proteomes" id="UP000095591">
    <property type="component" value="Unassembled WGS sequence"/>
</dbReference>
<evidence type="ECO:0000313" key="7">
    <source>
        <dbReference type="Proteomes" id="UP000095591"/>
    </source>
</evidence>
<accession>A0A174WUV2</accession>
<evidence type="ECO:0000313" key="4">
    <source>
        <dbReference type="EMBL" id="CUQ51083.1"/>
    </source>
</evidence>
<gene>
    <name evidence="3" type="ORF">ERS852380_04087</name>
    <name evidence="2" type="ORF">ERS852429_02199</name>
    <name evidence="4" type="ORF">ERS852560_03592</name>
</gene>
<evidence type="ECO:0000313" key="2">
    <source>
        <dbReference type="EMBL" id="CUN15151.1"/>
    </source>
</evidence>
<evidence type="ECO:0000313" key="3">
    <source>
        <dbReference type="EMBL" id="CUP17520.1"/>
    </source>
</evidence>
<dbReference type="EMBL" id="CZBM01000018">
    <property type="protein sequence ID" value="CUQ51083.1"/>
    <property type="molecule type" value="Genomic_DNA"/>
</dbReference>
<dbReference type="EMBL" id="CYXP01000004">
    <property type="protein sequence ID" value="CUN15151.1"/>
    <property type="molecule type" value="Genomic_DNA"/>
</dbReference>
<reference evidence="5 6" key="1">
    <citation type="submission" date="2015-09" db="EMBL/GenBank/DDBJ databases">
        <authorList>
            <consortium name="Pathogen Informatics"/>
        </authorList>
    </citation>
    <scope>NUCLEOTIDE SEQUENCE [LARGE SCALE GENOMIC DNA]</scope>
    <source>
        <strain evidence="3 6">2789STDY5608822</strain>
        <strain evidence="2 7">2789STDY5608872</strain>
        <strain evidence="4 5">2789STDY5834948</strain>
    </source>
</reference>
<evidence type="ECO:0000256" key="1">
    <source>
        <dbReference type="SAM" id="Phobius"/>
    </source>
</evidence>
<sequence length="55" mass="6357">MEKGLRNISTTSQLLTHLSPYLLMTRRTTTRIICNTLFIIFSYCLCLFDAANVEQ</sequence>
<keyword evidence="1" id="KW-0472">Membrane</keyword>
<evidence type="ECO:0000313" key="6">
    <source>
        <dbReference type="Proteomes" id="UP000095455"/>
    </source>
</evidence>
<keyword evidence="1" id="KW-0812">Transmembrane</keyword>
<dbReference type="Proteomes" id="UP000095332">
    <property type="component" value="Unassembled WGS sequence"/>
</dbReference>
<evidence type="ECO:0000313" key="5">
    <source>
        <dbReference type="Proteomes" id="UP000095332"/>
    </source>
</evidence>
<name>A0A174WUV2_PARDI</name>
<dbReference type="Proteomes" id="UP000095455">
    <property type="component" value="Unassembled WGS sequence"/>
</dbReference>
<protein>
    <submittedName>
        <fullName evidence="4">Uncharacterized protein</fullName>
    </submittedName>
</protein>
<proteinExistence type="predicted"/>
<organism evidence="4 5">
    <name type="scientific">Parabacteroides distasonis</name>
    <dbReference type="NCBI Taxonomy" id="823"/>
    <lineage>
        <taxon>Bacteria</taxon>
        <taxon>Pseudomonadati</taxon>
        <taxon>Bacteroidota</taxon>
        <taxon>Bacteroidia</taxon>
        <taxon>Bacteroidales</taxon>
        <taxon>Tannerellaceae</taxon>
        <taxon>Parabacteroides</taxon>
    </lineage>
</organism>
<dbReference type="AlphaFoldDB" id="A0A174WUV2"/>
<dbReference type="EMBL" id="CYYK01000019">
    <property type="protein sequence ID" value="CUP17520.1"/>
    <property type="molecule type" value="Genomic_DNA"/>
</dbReference>
<feature type="transmembrane region" description="Helical" evidence="1">
    <location>
        <begin position="32"/>
        <end position="51"/>
    </location>
</feature>
<keyword evidence="1" id="KW-1133">Transmembrane helix</keyword>